<dbReference type="EMBL" id="GG662845">
    <property type="protein sequence ID" value="EWS76298.1"/>
    <property type="molecule type" value="Genomic_DNA"/>
</dbReference>
<accession>W7XGX0</accession>
<dbReference type="RefSeq" id="XP_012651082.1">
    <property type="nucleotide sequence ID" value="XM_012795628.1"/>
</dbReference>
<evidence type="ECO:0000313" key="2">
    <source>
        <dbReference type="Proteomes" id="UP000009168"/>
    </source>
</evidence>
<dbReference type="AlphaFoldDB" id="W7XGX0"/>
<sequence>MQKFPQKYSTQLRLDNKGSVQTYLPVDNSYMFIYDEYTKRNYQGFDDNILLIGSKTELIPVYELKVNEHCTRLSMQPLQMQFPVLKSNSKFISHY</sequence>
<gene>
    <name evidence="1" type="ORF">TTHERM_000002619</name>
</gene>
<organism evidence="1 2">
    <name type="scientific">Tetrahymena thermophila (strain SB210)</name>
    <dbReference type="NCBI Taxonomy" id="312017"/>
    <lineage>
        <taxon>Eukaryota</taxon>
        <taxon>Sar</taxon>
        <taxon>Alveolata</taxon>
        <taxon>Ciliophora</taxon>
        <taxon>Intramacronucleata</taxon>
        <taxon>Oligohymenophorea</taxon>
        <taxon>Hymenostomatida</taxon>
        <taxon>Tetrahymenina</taxon>
        <taxon>Tetrahymenidae</taxon>
        <taxon>Tetrahymena</taxon>
    </lineage>
</organism>
<evidence type="ECO:0000313" key="1">
    <source>
        <dbReference type="EMBL" id="EWS76298.1"/>
    </source>
</evidence>
<dbReference type="InParanoid" id="W7XGX0"/>
<dbReference type="GeneID" id="24436763"/>
<dbReference type="Proteomes" id="UP000009168">
    <property type="component" value="Unassembled WGS sequence"/>
</dbReference>
<proteinExistence type="predicted"/>
<keyword evidence="2" id="KW-1185">Reference proteome</keyword>
<name>W7XGX0_TETTS</name>
<reference evidence="2" key="1">
    <citation type="journal article" date="2006" name="PLoS Biol.">
        <title>Macronuclear genome sequence of the ciliate Tetrahymena thermophila, a model eukaryote.</title>
        <authorList>
            <person name="Eisen J.A."/>
            <person name="Coyne R.S."/>
            <person name="Wu M."/>
            <person name="Wu D."/>
            <person name="Thiagarajan M."/>
            <person name="Wortman J.R."/>
            <person name="Badger J.H."/>
            <person name="Ren Q."/>
            <person name="Amedeo P."/>
            <person name="Jones K.M."/>
            <person name="Tallon L.J."/>
            <person name="Delcher A.L."/>
            <person name="Salzberg S.L."/>
            <person name="Silva J.C."/>
            <person name="Haas B.J."/>
            <person name="Majoros W.H."/>
            <person name="Farzad M."/>
            <person name="Carlton J.M."/>
            <person name="Smith R.K. Jr."/>
            <person name="Garg J."/>
            <person name="Pearlman R.E."/>
            <person name="Karrer K.M."/>
            <person name="Sun L."/>
            <person name="Manning G."/>
            <person name="Elde N.C."/>
            <person name="Turkewitz A.P."/>
            <person name="Asai D.J."/>
            <person name="Wilkes D.E."/>
            <person name="Wang Y."/>
            <person name="Cai H."/>
            <person name="Collins K."/>
            <person name="Stewart B.A."/>
            <person name="Lee S.R."/>
            <person name="Wilamowska K."/>
            <person name="Weinberg Z."/>
            <person name="Ruzzo W.L."/>
            <person name="Wloga D."/>
            <person name="Gaertig J."/>
            <person name="Frankel J."/>
            <person name="Tsao C.-C."/>
            <person name="Gorovsky M.A."/>
            <person name="Keeling P.J."/>
            <person name="Waller R.F."/>
            <person name="Patron N.J."/>
            <person name="Cherry J.M."/>
            <person name="Stover N.A."/>
            <person name="Krieger C.J."/>
            <person name="del Toro C."/>
            <person name="Ryder H.F."/>
            <person name="Williamson S.C."/>
            <person name="Barbeau R.A."/>
            <person name="Hamilton E.P."/>
            <person name="Orias E."/>
        </authorList>
    </citation>
    <scope>NUCLEOTIDE SEQUENCE [LARGE SCALE GENOMIC DNA]</scope>
    <source>
        <strain evidence="2">SB210</strain>
    </source>
</reference>
<protein>
    <submittedName>
        <fullName evidence="1">Uncharacterized protein</fullName>
    </submittedName>
</protein>
<dbReference type="KEGG" id="tet:TTHERM_000002619"/>